<sequence>MPWLWVRKAVALWSVAHGLCAGRLLLLNAHHAAVVASELVSVVLAGMGGWGWGAPISWGVRLGGWRVQAAWRSARAAAADPGRTSSVVALGFVVRAAAAGAATLWT</sequence>
<evidence type="ECO:0000313" key="3">
    <source>
        <dbReference type="Proteomes" id="UP000815325"/>
    </source>
</evidence>
<comment type="caution">
    <text evidence="2">The sequence shown here is derived from an EMBL/GenBank/DDBJ whole genome shotgun (WGS) entry which is preliminary data.</text>
</comment>
<evidence type="ECO:0000256" key="1">
    <source>
        <dbReference type="SAM" id="Phobius"/>
    </source>
</evidence>
<gene>
    <name evidence="2" type="ORF">DUNSADRAFT_16545</name>
</gene>
<proteinExistence type="predicted"/>
<name>A0ABQ7G3C8_DUNSA</name>
<dbReference type="Proteomes" id="UP000815325">
    <property type="component" value="Unassembled WGS sequence"/>
</dbReference>
<feature type="transmembrane region" description="Helical" evidence="1">
    <location>
        <begin position="42"/>
        <end position="64"/>
    </location>
</feature>
<accession>A0ABQ7G3C8</accession>
<keyword evidence="1" id="KW-1133">Transmembrane helix</keyword>
<protein>
    <submittedName>
        <fullName evidence="2">Uncharacterized protein</fullName>
    </submittedName>
</protein>
<evidence type="ECO:0000313" key="2">
    <source>
        <dbReference type="EMBL" id="KAF5829108.1"/>
    </source>
</evidence>
<organism evidence="2 3">
    <name type="scientific">Dunaliella salina</name>
    <name type="common">Green alga</name>
    <name type="synonym">Protococcus salinus</name>
    <dbReference type="NCBI Taxonomy" id="3046"/>
    <lineage>
        <taxon>Eukaryota</taxon>
        <taxon>Viridiplantae</taxon>
        <taxon>Chlorophyta</taxon>
        <taxon>core chlorophytes</taxon>
        <taxon>Chlorophyceae</taxon>
        <taxon>CS clade</taxon>
        <taxon>Chlamydomonadales</taxon>
        <taxon>Dunaliellaceae</taxon>
        <taxon>Dunaliella</taxon>
    </lineage>
</organism>
<keyword evidence="1" id="KW-0812">Transmembrane</keyword>
<reference evidence="2" key="1">
    <citation type="submission" date="2017-08" db="EMBL/GenBank/DDBJ databases">
        <authorList>
            <person name="Polle J.E."/>
            <person name="Barry K."/>
            <person name="Cushman J."/>
            <person name="Schmutz J."/>
            <person name="Tran D."/>
            <person name="Hathwaick L.T."/>
            <person name="Yim W.C."/>
            <person name="Jenkins J."/>
            <person name="Mckie-Krisberg Z.M."/>
            <person name="Prochnik S."/>
            <person name="Lindquist E."/>
            <person name="Dockter R.B."/>
            <person name="Adam C."/>
            <person name="Molina H."/>
            <person name="Bunkerborg J."/>
            <person name="Jin E."/>
            <person name="Buchheim M."/>
            <person name="Magnuson J."/>
        </authorList>
    </citation>
    <scope>NUCLEOTIDE SEQUENCE</scope>
    <source>
        <strain evidence="2">CCAP 19/18</strain>
    </source>
</reference>
<keyword evidence="3" id="KW-1185">Reference proteome</keyword>
<dbReference type="EMBL" id="MU070203">
    <property type="protein sequence ID" value="KAF5829108.1"/>
    <property type="molecule type" value="Genomic_DNA"/>
</dbReference>
<keyword evidence="1" id="KW-0472">Membrane</keyword>